<dbReference type="InterPro" id="IPR036291">
    <property type="entry name" value="NAD(P)-bd_dom_sf"/>
</dbReference>
<dbReference type="Gene3D" id="3.90.25.10">
    <property type="entry name" value="UDP-galactose 4-epimerase, domain 1"/>
    <property type="match status" value="1"/>
</dbReference>
<evidence type="ECO:0000256" key="4">
    <source>
        <dbReference type="ARBA" id="ARBA00031367"/>
    </source>
</evidence>
<name>A0ABW2L0Y7_9PROT</name>
<dbReference type="RefSeq" id="WP_377360670.1">
    <property type="nucleotide sequence ID" value="NZ_JBHTCM010000026.1"/>
</dbReference>
<comment type="pathway">
    <text evidence="1">Carbohydrate metabolism; galactose metabolism.</text>
</comment>
<dbReference type="EMBL" id="JBHTCM010000026">
    <property type="protein sequence ID" value="MFC7335132.1"/>
    <property type="molecule type" value="Genomic_DNA"/>
</dbReference>
<keyword evidence="8" id="KW-1185">Reference proteome</keyword>
<reference evidence="8" key="1">
    <citation type="journal article" date="2019" name="Int. J. Syst. Evol. Microbiol.">
        <title>The Global Catalogue of Microorganisms (GCM) 10K type strain sequencing project: providing services to taxonomists for standard genome sequencing and annotation.</title>
        <authorList>
            <consortium name="The Broad Institute Genomics Platform"/>
            <consortium name="The Broad Institute Genome Sequencing Center for Infectious Disease"/>
            <person name="Wu L."/>
            <person name="Ma J."/>
        </authorList>
    </citation>
    <scope>NUCLEOTIDE SEQUENCE [LARGE SCALE GENOMIC DNA]</scope>
    <source>
        <strain evidence="8">CGMCC 1.16275</strain>
    </source>
</reference>
<dbReference type="PANTHER" id="PTHR43725:SF53">
    <property type="entry name" value="UDP-ARABINOSE 4-EPIMERASE 1"/>
    <property type="match status" value="1"/>
</dbReference>
<accession>A0ABW2L0Y7</accession>
<gene>
    <name evidence="7" type="ORF">ACFQPS_18335</name>
</gene>
<dbReference type="SUPFAM" id="SSF51735">
    <property type="entry name" value="NAD(P)-binding Rossmann-fold domains"/>
    <property type="match status" value="1"/>
</dbReference>
<comment type="caution">
    <text evidence="7">The sequence shown here is derived from an EMBL/GenBank/DDBJ whole genome shotgun (WGS) entry which is preliminary data.</text>
</comment>
<dbReference type="InterPro" id="IPR001509">
    <property type="entry name" value="Epimerase_deHydtase"/>
</dbReference>
<comment type="similarity">
    <text evidence="2">Belongs to the NAD(P)-dependent epimerase/dehydratase family.</text>
</comment>
<dbReference type="Gene3D" id="3.40.50.720">
    <property type="entry name" value="NAD(P)-binding Rossmann-like Domain"/>
    <property type="match status" value="1"/>
</dbReference>
<evidence type="ECO:0000256" key="1">
    <source>
        <dbReference type="ARBA" id="ARBA00004947"/>
    </source>
</evidence>
<evidence type="ECO:0000256" key="3">
    <source>
        <dbReference type="ARBA" id="ARBA00018569"/>
    </source>
</evidence>
<sequence length="156" mass="17307">RAGQRTRGATHLVKVACEVAAGRRPVLEVYGTDYPTPDGTCVRDYIHVTDLVAAHLLLLEHLRGHGGRHLLNVGYGRGFSVRAVVRAVERAAGRPLPVREAGRRPGDAARIVADATLLRDRYGWRPRHDDLDTIVRSALDWERTLVGWASDGRRYA</sequence>
<protein>
    <recommendedName>
        <fullName evidence="3">UDP-glucose 4-epimerase</fullName>
    </recommendedName>
    <alternativeName>
        <fullName evidence="5">Galactowaldenase</fullName>
    </alternativeName>
    <alternativeName>
        <fullName evidence="4">UDP-galactose 4-epimerase</fullName>
    </alternativeName>
</protein>
<evidence type="ECO:0000313" key="7">
    <source>
        <dbReference type="EMBL" id="MFC7335132.1"/>
    </source>
</evidence>
<dbReference type="PANTHER" id="PTHR43725">
    <property type="entry name" value="UDP-GLUCOSE 4-EPIMERASE"/>
    <property type="match status" value="1"/>
</dbReference>
<dbReference type="Proteomes" id="UP001596456">
    <property type="component" value="Unassembled WGS sequence"/>
</dbReference>
<feature type="non-terminal residue" evidence="7">
    <location>
        <position position="1"/>
    </location>
</feature>
<dbReference type="Pfam" id="PF01370">
    <property type="entry name" value="Epimerase"/>
    <property type="match status" value="1"/>
</dbReference>
<organism evidence="7 8">
    <name type="scientific">Rhodocista pekingensis</name>
    <dbReference type="NCBI Taxonomy" id="201185"/>
    <lineage>
        <taxon>Bacteria</taxon>
        <taxon>Pseudomonadati</taxon>
        <taxon>Pseudomonadota</taxon>
        <taxon>Alphaproteobacteria</taxon>
        <taxon>Rhodospirillales</taxon>
        <taxon>Azospirillaceae</taxon>
        <taxon>Rhodocista</taxon>
    </lineage>
</organism>
<evidence type="ECO:0000256" key="2">
    <source>
        <dbReference type="ARBA" id="ARBA00007637"/>
    </source>
</evidence>
<feature type="domain" description="NAD-dependent epimerase/dehydratase" evidence="6">
    <location>
        <begin position="11"/>
        <end position="74"/>
    </location>
</feature>
<evidence type="ECO:0000256" key="5">
    <source>
        <dbReference type="ARBA" id="ARBA00033067"/>
    </source>
</evidence>
<proteinExistence type="inferred from homology"/>
<evidence type="ECO:0000259" key="6">
    <source>
        <dbReference type="Pfam" id="PF01370"/>
    </source>
</evidence>
<evidence type="ECO:0000313" key="8">
    <source>
        <dbReference type="Proteomes" id="UP001596456"/>
    </source>
</evidence>